<gene>
    <name evidence="1" type="ORF">S01H4_61195</name>
</gene>
<organism evidence="1">
    <name type="scientific">marine sediment metagenome</name>
    <dbReference type="NCBI Taxonomy" id="412755"/>
    <lineage>
        <taxon>unclassified sequences</taxon>
        <taxon>metagenomes</taxon>
        <taxon>ecological metagenomes</taxon>
    </lineage>
</organism>
<evidence type="ECO:0000313" key="1">
    <source>
        <dbReference type="EMBL" id="GAH08869.1"/>
    </source>
</evidence>
<dbReference type="AlphaFoldDB" id="X1DV86"/>
<name>X1DV86_9ZZZZ</name>
<sequence length="41" mass="5017">MFYTLSPFISKIIRNCNLNNTRLIYIELDDYQYLKKKMVGR</sequence>
<dbReference type="EMBL" id="BART01036231">
    <property type="protein sequence ID" value="GAH08869.1"/>
    <property type="molecule type" value="Genomic_DNA"/>
</dbReference>
<comment type="caution">
    <text evidence="1">The sequence shown here is derived from an EMBL/GenBank/DDBJ whole genome shotgun (WGS) entry which is preliminary data.</text>
</comment>
<proteinExistence type="predicted"/>
<reference evidence="1" key="1">
    <citation type="journal article" date="2014" name="Front. Microbiol.">
        <title>High frequency of phylogenetically diverse reductive dehalogenase-homologous genes in deep subseafloor sedimentary metagenomes.</title>
        <authorList>
            <person name="Kawai M."/>
            <person name="Futagami T."/>
            <person name="Toyoda A."/>
            <person name="Takaki Y."/>
            <person name="Nishi S."/>
            <person name="Hori S."/>
            <person name="Arai W."/>
            <person name="Tsubouchi T."/>
            <person name="Morono Y."/>
            <person name="Uchiyama I."/>
            <person name="Ito T."/>
            <person name="Fujiyama A."/>
            <person name="Inagaki F."/>
            <person name="Takami H."/>
        </authorList>
    </citation>
    <scope>NUCLEOTIDE SEQUENCE</scope>
    <source>
        <strain evidence="1">Expedition CK06-06</strain>
    </source>
</reference>
<protein>
    <submittedName>
        <fullName evidence="1">Uncharacterized protein</fullName>
    </submittedName>
</protein>
<accession>X1DV86</accession>